<evidence type="ECO:0000313" key="7">
    <source>
        <dbReference type="EMBL" id="CUG83909.1"/>
    </source>
</evidence>
<evidence type="ECO:0000256" key="1">
    <source>
        <dbReference type="ARBA" id="ARBA00004430"/>
    </source>
</evidence>
<dbReference type="Pfam" id="PF04712">
    <property type="entry name" value="Radial_spoke"/>
    <property type="match status" value="1"/>
</dbReference>
<keyword evidence="5" id="KW-0966">Cell projection</keyword>
<evidence type="ECO:0000313" key="8">
    <source>
        <dbReference type="Proteomes" id="UP000051952"/>
    </source>
</evidence>
<dbReference type="AlphaFoldDB" id="A0A0S4J8G1"/>
<dbReference type="PANTHER" id="PTHR22069:SF1">
    <property type="entry name" value="RADIAL SPOKE PROTEIN RSP9"/>
    <property type="match status" value="1"/>
</dbReference>
<keyword evidence="2" id="KW-0963">Cytoplasm</keyword>
<sequence length="329" mass="36475">MSFPYLPLDLFALRGKTLSVAEATAIQASLTVLSAKSKSKVRFWGKISGFQGEYHVAEVLVDGTFGQRNLYYSVDGGVNWVALPILTPDQVEFCEQLRGRFIGQPDYLYKIRRDVPPEPEVLPELPADDDKGEEEEEQDGEDAAAEEKEEGDDVQLETVAEDEAGEEDKAPKKQKPKFQIISLPEACRVAHFVTIHNKSCLLVPRGSNVLKLPARNMVPNRTFAGLSVDDAQKLSSYVHIRSEALDDVSANKLTYGPTFHTTTDFLPSITEDRPEGVWSLQYDASVGAVTLENLLFEGSVFFHKLGSPDYGQVYIGTGERNLDLCFVLP</sequence>
<evidence type="ECO:0000256" key="5">
    <source>
        <dbReference type="ARBA" id="ARBA00023273"/>
    </source>
</evidence>
<dbReference type="GO" id="GO:0060294">
    <property type="term" value="P:cilium movement involved in cell motility"/>
    <property type="evidence" value="ECO:0007669"/>
    <property type="project" value="InterPro"/>
</dbReference>
<dbReference type="Proteomes" id="UP000051952">
    <property type="component" value="Unassembled WGS sequence"/>
</dbReference>
<gene>
    <name evidence="7" type="ORF">BSAL_87905</name>
</gene>
<evidence type="ECO:0008006" key="9">
    <source>
        <dbReference type="Google" id="ProtNLM"/>
    </source>
</evidence>
<accession>A0A0S4J8G1</accession>
<name>A0A0S4J8G1_BODSA</name>
<keyword evidence="8" id="KW-1185">Reference proteome</keyword>
<feature type="region of interest" description="Disordered" evidence="6">
    <location>
        <begin position="118"/>
        <end position="154"/>
    </location>
</feature>
<proteinExistence type="predicted"/>
<dbReference type="InterPro" id="IPR006802">
    <property type="entry name" value="Radial_spoke"/>
</dbReference>
<evidence type="ECO:0000256" key="6">
    <source>
        <dbReference type="SAM" id="MobiDB-lite"/>
    </source>
</evidence>
<dbReference type="OMA" id="CLTAGEQ"/>
<keyword evidence="4" id="KW-0206">Cytoskeleton</keyword>
<dbReference type="VEuPathDB" id="TriTrypDB:BSAL_87905"/>
<dbReference type="EMBL" id="CYKH01001106">
    <property type="protein sequence ID" value="CUG83909.1"/>
    <property type="molecule type" value="Genomic_DNA"/>
</dbReference>
<evidence type="ECO:0000256" key="3">
    <source>
        <dbReference type="ARBA" id="ARBA00023069"/>
    </source>
</evidence>
<dbReference type="GO" id="GO:0044458">
    <property type="term" value="P:motile cilium assembly"/>
    <property type="evidence" value="ECO:0007669"/>
    <property type="project" value="TreeGrafter"/>
</dbReference>
<protein>
    <recommendedName>
        <fullName evidence="9">Radial spoke head protein 9</fullName>
    </recommendedName>
</protein>
<dbReference type="PANTHER" id="PTHR22069">
    <property type="entry name" value="MITOCHONDRIAL RIBOSOMAL PROTEIN S18"/>
    <property type="match status" value="1"/>
</dbReference>
<keyword evidence="3" id="KW-0969">Cilium</keyword>
<organism evidence="7 8">
    <name type="scientific">Bodo saltans</name>
    <name type="common">Flagellated protozoan</name>
    <dbReference type="NCBI Taxonomy" id="75058"/>
    <lineage>
        <taxon>Eukaryota</taxon>
        <taxon>Discoba</taxon>
        <taxon>Euglenozoa</taxon>
        <taxon>Kinetoplastea</taxon>
        <taxon>Metakinetoplastina</taxon>
        <taxon>Eubodonida</taxon>
        <taxon>Bodonidae</taxon>
        <taxon>Bodo</taxon>
    </lineage>
</organism>
<evidence type="ECO:0000256" key="2">
    <source>
        <dbReference type="ARBA" id="ARBA00022490"/>
    </source>
</evidence>
<comment type="subcellular location">
    <subcellularLocation>
        <location evidence="1">Cytoplasm</location>
        <location evidence="1">Cytoskeleton</location>
        <location evidence="1">Cilium axoneme</location>
    </subcellularLocation>
</comment>
<dbReference type="OrthoDB" id="10258956at2759"/>
<feature type="compositionally biased region" description="Acidic residues" evidence="6">
    <location>
        <begin position="126"/>
        <end position="154"/>
    </location>
</feature>
<dbReference type="GO" id="GO:0035082">
    <property type="term" value="P:axoneme assembly"/>
    <property type="evidence" value="ECO:0007669"/>
    <property type="project" value="InterPro"/>
</dbReference>
<dbReference type="GO" id="GO:0001534">
    <property type="term" value="C:radial spoke"/>
    <property type="evidence" value="ECO:0007669"/>
    <property type="project" value="InterPro"/>
</dbReference>
<evidence type="ECO:0000256" key="4">
    <source>
        <dbReference type="ARBA" id="ARBA00023212"/>
    </source>
</evidence>
<dbReference type="InterPro" id="IPR055316">
    <property type="entry name" value="RSP9"/>
</dbReference>
<reference evidence="8" key="1">
    <citation type="submission" date="2015-09" db="EMBL/GenBank/DDBJ databases">
        <authorList>
            <consortium name="Pathogen Informatics"/>
        </authorList>
    </citation>
    <scope>NUCLEOTIDE SEQUENCE [LARGE SCALE GENOMIC DNA]</scope>
    <source>
        <strain evidence="8">Lake Konstanz</strain>
    </source>
</reference>